<gene>
    <name evidence="1" type="ORF">SAMN04487900_11018</name>
</gene>
<evidence type="ECO:0000313" key="2">
    <source>
        <dbReference type="Proteomes" id="UP000199134"/>
    </source>
</evidence>
<organism evidence="1 2">
    <name type="scientific">Prevotella communis</name>
    <dbReference type="NCBI Taxonomy" id="2913614"/>
    <lineage>
        <taxon>Bacteria</taxon>
        <taxon>Pseudomonadati</taxon>
        <taxon>Bacteroidota</taxon>
        <taxon>Bacteroidia</taxon>
        <taxon>Bacteroidales</taxon>
        <taxon>Prevotellaceae</taxon>
        <taxon>Prevotella</taxon>
    </lineage>
</organism>
<dbReference type="RefSeq" id="WP_143005745.1">
    <property type="nucleotide sequence ID" value="NZ_FNIW01000010.1"/>
</dbReference>
<evidence type="ECO:0000313" key="1">
    <source>
        <dbReference type="EMBL" id="SDO11499.1"/>
    </source>
</evidence>
<dbReference type="AlphaFoldDB" id="A0A1H0GX97"/>
<comment type="caution">
    <text evidence="1">The sequence shown here is derived from an EMBL/GenBank/DDBJ whole genome shotgun (WGS) entry which is preliminary data.</text>
</comment>
<dbReference type="EMBL" id="FNIW01000010">
    <property type="protein sequence ID" value="SDO11499.1"/>
    <property type="molecule type" value="Genomic_DNA"/>
</dbReference>
<proteinExistence type="predicted"/>
<dbReference type="Proteomes" id="UP000199134">
    <property type="component" value="Unassembled WGS sequence"/>
</dbReference>
<protein>
    <submittedName>
        <fullName evidence="1">Uncharacterized protein</fullName>
    </submittedName>
</protein>
<sequence length="444" mass="48238">MKKLINADFVHSMSDGNSIFGNFGGKVGQMTIEEFRQHLNDNDEEVLNDLAFYIDVNKASSLGSTRVDVGGNMHMRQLLEDSAVSVIMDANGNCAVLNRNDGRFSEEGMSLLNNDGTVISSLANCDFMKIVPKTYGRVQTKTIGATTVQRLWLSLVPLPGGYEIPQLVVGKFKCSIVDGKLRSLPGVVTADSQTVKGFWDKAQLRSKNHGLAGLDFRNHLLFHMMAKYAWRDSQNCKGSDNTLVWGVGLDGTENSGGFDGQKNIKTGITLSLGDYDGNVATTDANSNTCHCVSVAGFENPWGQKWEMLQGLCSVGTDVYFWRGNTMPSGTPTADTFANIDHVKLTRPTSAVWAMNIIASEEGQGVYMIPKQSISGISYGDNFWYDANGQLWLVGGDSSYGAACGLAYALSSNAWSASASRLSARLAYYGNVQKVSIQRLIELNS</sequence>
<name>A0A1H0GX97_9BACT</name>
<reference evidence="2" key="1">
    <citation type="submission" date="2016-10" db="EMBL/GenBank/DDBJ databases">
        <authorList>
            <person name="de Groot N.N."/>
        </authorList>
    </citation>
    <scope>NUCLEOTIDE SEQUENCE [LARGE SCALE GENOMIC DNA]</scope>
    <source>
        <strain evidence="2">BP1-145</strain>
    </source>
</reference>
<accession>A0A1H0GX97</accession>
<dbReference type="OrthoDB" id="1079130at2"/>